<comment type="pathway">
    <text evidence="1">Lipid metabolism.</text>
</comment>
<feature type="transmembrane region" description="Helical" evidence="4">
    <location>
        <begin position="282"/>
        <end position="303"/>
    </location>
</feature>
<dbReference type="GO" id="GO:0016746">
    <property type="term" value="F:acyltransferase activity"/>
    <property type="evidence" value="ECO:0007669"/>
    <property type="project" value="UniProtKB-KW"/>
</dbReference>
<evidence type="ECO:0000313" key="7">
    <source>
        <dbReference type="Proteomes" id="UP001221558"/>
    </source>
</evidence>
<dbReference type="SMART" id="SM00563">
    <property type="entry name" value="PlsC"/>
    <property type="match status" value="1"/>
</dbReference>
<dbReference type="Pfam" id="PF01553">
    <property type="entry name" value="Acyltransferase"/>
    <property type="match status" value="1"/>
</dbReference>
<dbReference type="PANTHER" id="PTHR10434:SF11">
    <property type="entry name" value="1-ACYL-SN-GLYCEROL-3-PHOSPHATE ACYLTRANSFERASE"/>
    <property type="match status" value="1"/>
</dbReference>
<evidence type="ECO:0000256" key="3">
    <source>
        <dbReference type="ARBA" id="ARBA00023315"/>
    </source>
</evidence>
<evidence type="ECO:0000313" key="6">
    <source>
        <dbReference type="EMBL" id="WDF67624.1"/>
    </source>
</evidence>
<protein>
    <submittedName>
        <fullName evidence="6">1-acyl-sn-glycerol-3-phosphate acyltransferase</fullName>
    </submittedName>
</protein>
<organism evidence="6 7">
    <name type="scientific">Sphingobacterium oryzagri</name>
    <dbReference type="NCBI Taxonomy" id="3025669"/>
    <lineage>
        <taxon>Bacteria</taxon>
        <taxon>Pseudomonadati</taxon>
        <taxon>Bacteroidota</taxon>
        <taxon>Sphingobacteriia</taxon>
        <taxon>Sphingobacteriales</taxon>
        <taxon>Sphingobacteriaceae</taxon>
        <taxon>Sphingobacterium</taxon>
    </lineage>
</organism>
<dbReference type="RefSeq" id="WP_274266352.1">
    <property type="nucleotide sequence ID" value="NZ_CP117880.1"/>
</dbReference>
<accession>A0ABY7WD96</accession>
<dbReference type="InterPro" id="IPR002123">
    <property type="entry name" value="Plipid/glycerol_acylTrfase"/>
</dbReference>
<keyword evidence="4" id="KW-0812">Transmembrane</keyword>
<proteinExistence type="predicted"/>
<reference evidence="6 7" key="1">
    <citation type="submission" date="2023-02" db="EMBL/GenBank/DDBJ databases">
        <title>Genome sequence of Sphingobacterium sp. KACC 22765.</title>
        <authorList>
            <person name="Kim S."/>
            <person name="Heo J."/>
            <person name="Kwon S.-W."/>
        </authorList>
    </citation>
    <scope>NUCLEOTIDE SEQUENCE [LARGE SCALE GENOMIC DNA]</scope>
    <source>
        <strain evidence="6 7">KACC 22765</strain>
    </source>
</reference>
<keyword evidence="4" id="KW-1133">Transmembrane helix</keyword>
<dbReference type="EMBL" id="CP117880">
    <property type="protein sequence ID" value="WDF67624.1"/>
    <property type="molecule type" value="Genomic_DNA"/>
</dbReference>
<dbReference type="PANTHER" id="PTHR10434">
    <property type="entry name" value="1-ACYL-SN-GLYCEROL-3-PHOSPHATE ACYLTRANSFERASE"/>
    <property type="match status" value="1"/>
</dbReference>
<sequence>MFYTILRYFVRLGLYWYVPDLRVRQLNLAAYAGPSIIVSNHPNSLFDALLIAAYSPVEIRFLTRGDIFKKPAVNVLLRWLFQLPVYKKSDDEEFAVKNDFTFDECIRCLSAGKHVLIFPEGRSLNLWGLQPFMNGGLTSLLERAYRAELPVQLQAYTLQYNSFQHVPKAVELTALPPLDSTDFIANHAVQSGEMIAALRARLQEALVAEPLQPRALSATEARYYRIPAKLGYHTQFWFYKLWRDYVRKKTAGTIFFDSMLFAALLFSYPIFVLLCSYVSGKIFGFLIGFCVFLFLPATAFCMAKFQKGKVETDLTTAKGNVLTQKQPLADNK</sequence>
<feature type="transmembrane region" description="Helical" evidence="4">
    <location>
        <begin position="250"/>
        <end position="270"/>
    </location>
</feature>
<dbReference type="Proteomes" id="UP001221558">
    <property type="component" value="Chromosome"/>
</dbReference>
<feature type="domain" description="Phospholipid/glycerol acyltransferase" evidence="5">
    <location>
        <begin position="35"/>
        <end position="161"/>
    </location>
</feature>
<evidence type="ECO:0000256" key="2">
    <source>
        <dbReference type="ARBA" id="ARBA00022679"/>
    </source>
</evidence>
<keyword evidence="3 6" id="KW-0012">Acyltransferase</keyword>
<gene>
    <name evidence="6" type="ORF">PQ465_15090</name>
</gene>
<keyword evidence="4" id="KW-0472">Membrane</keyword>
<keyword evidence="2" id="KW-0808">Transferase</keyword>
<evidence type="ECO:0000256" key="4">
    <source>
        <dbReference type="SAM" id="Phobius"/>
    </source>
</evidence>
<name>A0ABY7WD96_9SPHI</name>
<evidence type="ECO:0000259" key="5">
    <source>
        <dbReference type="SMART" id="SM00563"/>
    </source>
</evidence>
<evidence type="ECO:0000256" key="1">
    <source>
        <dbReference type="ARBA" id="ARBA00005189"/>
    </source>
</evidence>
<keyword evidence="7" id="KW-1185">Reference proteome</keyword>
<dbReference type="SUPFAM" id="SSF69593">
    <property type="entry name" value="Glycerol-3-phosphate (1)-acyltransferase"/>
    <property type="match status" value="1"/>
</dbReference>